<reference evidence="1" key="1">
    <citation type="submission" date="2020-05" db="EMBL/GenBank/DDBJ databases">
        <authorList>
            <person name="Chiriac C."/>
            <person name="Salcher M."/>
            <person name="Ghai R."/>
            <person name="Kavagutti S V."/>
        </authorList>
    </citation>
    <scope>NUCLEOTIDE SEQUENCE</scope>
</reference>
<name>A0A6J6JHU0_9ZZZZ</name>
<gene>
    <name evidence="1" type="ORF">UFOPK2000_01032</name>
</gene>
<proteinExistence type="predicted"/>
<dbReference type="EMBL" id="CAEZVK010000112">
    <property type="protein sequence ID" value="CAB4636175.1"/>
    <property type="molecule type" value="Genomic_DNA"/>
</dbReference>
<dbReference type="AlphaFoldDB" id="A0A6J6JHU0"/>
<sequence length="56" mass="6451">MDARAEAALAEYGATHERDRFGKVIYDVDQIGIDVPARREQMRAYSEHFGIPDEPW</sequence>
<evidence type="ECO:0000313" key="1">
    <source>
        <dbReference type="EMBL" id="CAB4636175.1"/>
    </source>
</evidence>
<dbReference type="Gene3D" id="3.40.50.300">
    <property type="entry name" value="P-loop containing nucleotide triphosphate hydrolases"/>
    <property type="match status" value="1"/>
</dbReference>
<organism evidence="1">
    <name type="scientific">freshwater metagenome</name>
    <dbReference type="NCBI Taxonomy" id="449393"/>
    <lineage>
        <taxon>unclassified sequences</taxon>
        <taxon>metagenomes</taxon>
        <taxon>ecological metagenomes</taxon>
    </lineage>
</organism>
<accession>A0A6J6JHU0</accession>
<dbReference type="InterPro" id="IPR027417">
    <property type="entry name" value="P-loop_NTPase"/>
</dbReference>
<protein>
    <submittedName>
        <fullName evidence="1">Unannotated protein</fullName>
    </submittedName>
</protein>